<sequence length="851" mass="95431">MSRQLIILFFTILTTTECISNKTAIHVGALIPQLQFRDRFCFGSSIKLAVEKINNSSFILPDHHIILHLKETHGRVGFALESLYQLLYTKPTKVAILGPGFSAPSKAVAELCTVFGTLQVSYSAIDPSLMSQLQYPFFFRSTPSIQSFNKVKISFFKHFGWKRVAVLYDYTDNLFFQTTDHLSKMLIANNFTNLMISGFDDDVHTRMDKLQQHNVRIIVGEFSKKGARKVFCEAYKRKMYGSKYVWMIMQGLSDTWFEDANDIDCNSTQLLIASEGYFRATRSNLRQDNVKTLFGKTGEEIWEEIKAKKISDYYPSKTTLSSADVHPGATFAFDATVALAEALHKAEIGGIVDFETYDYKNYETTFAIGQLLLGTTLEGVTGSMKYDMATRERLGEVEIQQFRKGKYCTVARHYTASDVLVFDPINSKKMFPDDVIPRDHPVIVREAILYSLSLVSGLWAISWLGFLLALVFLFVNIKYSNIKVIKMSSPKINNIICFGCMLCYVAVVLYGLDSRMIDVHYIPLTCNSIAIMLSIGFTLAFGGLFSKTFRVYRVFTASKNLTRVSIKDSKLFGLIVVLILIDILVFVTWMIVSPFQLSLQDLDEIEDKSRDVVTIYYIHKCKCQYQMYFFASMYGYKGLLVIFGLFLAWETRNVHLAVLNDSKYIGMAVYNVCVLGTLGIVIETAIDDKKNHVLGYVVVALCVFLATTTTLLLIFVPKVKMLFCEDPEEAVRKPTFKFASNVVTSLSTLGTTPLSVSSFSVVSTSSVQSKNITPRDGNKENTSSGMGRMAGYVTSGERKISENESSEMRRASENASNGMRKVSENVSSGASLCTQVSAIVNANVYVGPVTD</sequence>
<dbReference type="InterPro" id="IPR001828">
    <property type="entry name" value="ANF_lig-bd_rcpt"/>
</dbReference>
<dbReference type="GeneID" id="136810702"/>
<dbReference type="PROSITE" id="PS50259">
    <property type="entry name" value="G_PROTEIN_RECEP_F3_4"/>
    <property type="match status" value="1"/>
</dbReference>
<evidence type="ECO:0000256" key="1">
    <source>
        <dbReference type="ARBA" id="ARBA00004651"/>
    </source>
</evidence>
<dbReference type="InterPro" id="IPR028082">
    <property type="entry name" value="Peripla_BP_I"/>
</dbReference>
<dbReference type="CDD" id="cd15047">
    <property type="entry name" value="7tmC_GABA-B-like"/>
    <property type="match status" value="1"/>
</dbReference>
<evidence type="ECO:0000256" key="11">
    <source>
        <dbReference type="ARBA" id="ARBA00073785"/>
    </source>
</evidence>
<evidence type="ECO:0000313" key="16">
    <source>
        <dbReference type="EnsemblMetazoa" id="CLYHEMP003029.2"/>
    </source>
</evidence>
<feature type="transmembrane region" description="Helical" evidence="13">
    <location>
        <begin position="694"/>
        <end position="716"/>
    </location>
</feature>
<dbReference type="FunFam" id="3.40.50.2300:FF:000063">
    <property type="entry name" value="Gamma-aminobutyric acid type B receptor subunit"/>
    <property type="match status" value="1"/>
</dbReference>
<dbReference type="Pfam" id="PF00003">
    <property type="entry name" value="7tm_3"/>
    <property type="match status" value="1"/>
</dbReference>
<dbReference type="AlphaFoldDB" id="A0A7M5TX53"/>
<dbReference type="PRINTS" id="PR01177">
    <property type="entry name" value="GABAB1RECPTR"/>
</dbReference>
<feature type="signal peptide" evidence="14">
    <location>
        <begin position="1"/>
        <end position="18"/>
    </location>
</feature>
<evidence type="ECO:0000256" key="4">
    <source>
        <dbReference type="ARBA" id="ARBA00022729"/>
    </source>
</evidence>
<evidence type="ECO:0000313" key="17">
    <source>
        <dbReference type="Proteomes" id="UP000594262"/>
    </source>
</evidence>
<dbReference type="PANTHER" id="PTHR10519">
    <property type="entry name" value="GABA-B RECEPTOR"/>
    <property type="match status" value="1"/>
</dbReference>
<keyword evidence="10" id="KW-0807">Transducer</keyword>
<dbReference type="PANTHER" id="PTHR10519:SF20">
    <property type="entry name" value="G-PROTEIN COUPLED RECEPTOR 156-RELATED"/>
    <property type="match status" value="1"/>
</dbReference>
<evidence type="ECO:0000259" key="15">
    <source>
        <dbReference type="PROSITE" id="PS50259"/>
    </source>
</evidence>
<feature type="region of interest" description="Disordered" evidence="12">
    <location>
        <begin position="770"/>
        <end position="820"/>
    </location>
</feature>
<dbReference type="PRINTS" id="PR01176">
    <property type="entry name" value="GABABRECEPTR"/>
</dbReference>
<feature type="transmembrane region" description="Helical" evidence="13">
    <location>
        <begin position="571"/>
        <end position="592"/>
    </location>
</feature>
<evidence type="ECO:0000256" key="5">
    <source>
        <dbReference type="ARBA" id="ARBA00022989"/>
    </source>
</evidence>
<keyword evidence="6" id="KW-0297">G-protein coupled receptor</keyword>
<dbReference type="InterPro" id="IPR017978">
    <property type="entry name" value="GPCR_3_C"/>
</dbReference>
<dbReference type="InterPro" id="IPR002455">
    <property type="entry name" value="GPCR3_GABA-B"/>
</dbReference>
<feature type="transmembrane region" description="Helical" evidence="13">
    <location>
        <begin position="447"/>
        <end position="475"/>
    </location>
</feature>
<evidence type="ECO:0000256" key="2">
    <source>
        <dbReference type="ARBA" id="ARBA00022475"/>
    </source>
</evidence>
<evidence type="ECO:0000256" key="8">
    <source>
        <dbReference type="ARBA" id="ARBA00023170"/>
    </source>
</evidence>
<keyword evidence="2" id="KW-1003">Cell membrane</keyword>
<accession>A0A7M5TX53</accession>
<evidence type="ECO:0000256" key="7">
    <source>
        <dbReference type="ARBA" id="ARBA00023136"/>
    </source>
</evidence>
<dbReference type="EnsemblMetazoa" id="CLYHEMT003029.1">
    <property type="protein sequence ID" value="CLYHEMP003029.1"/>
    <property type="gene ID" value="CLYHEMG003029"/>
</dbReference>
<keyword evidence="4 14" id="KW-0732">Signal</keyword>
<evidence type="ECO:0000256" key="6">
    <source>
        <dbReference type="ARBA" id="ARBA00023040"/>
    </source>
</evidence>
<evidence type="ECO:0000256" key="13">
    <source>
        <dbReference type="SAM" id="Phobius"/>
    </source>
</evidence>
<feature type="transmembrane region" description="Helical" evidence="13">
    <location>
        <begin position="524"/>
        <end position="545"/>
    </location>
</feature>
<feature type="transmembrane region" description="Helical" evidence="13">
    <location>
        <begin position="634"/>
        <end position="652"/>
    </location>
</feature>
<feature type="transmembrane region" description="Helical" evidence="13">
    <location>
        <begin position="495"/>
        <end position="512"/>
    </location>
</feature>
<name>A0A7M5TX53_9CNID</name>
<evidence type="ECO:0000256" key="3">
    <source>
        <dbReference type="ARBA" id="ARBA00022692"/>
    </source>
</evidence>
<evidence type="ECO:0000256" key="14">
    <source>
        <dbReference type="SAM" id="SignalP"/>
    </source>
</evidence>
<dbReference type="Pfam" id="PF01094">
    <property type="entry name" value="ANF_receptor"/>
    <property type="match status" value="1"/>
</dbReference>
<keyword evidence="7 13" id="KW-0472">Membrane</keyword>
<feature type="compositionally biased region" description="Basic and acidic residues" evidence="12">
    <location>
        <begin position="796"/>
        <end position="812"/>
    </location>
</feature>
<protein>
    <recommendedName>
        <fullName evidence="11">Gamma-aminobutyric acid type B receptor subunit 2</fullName>
    </recommendedName>
</protein>
<proteinExistence type="predicted"/>
<dbReference type="GO" id="GO:0038039">
    <property type="term" value="C:G protein-coupled receptor heterodimeric complex"/>
    <property type="evidence" value="ECO:0007669"/>
    <property type="project" value="TreeGrafter"/>
</dbReference>
<feature type="chain" id="PRO_5033596611" description="Gamma-aminobutyric acid type B receptor subunit 2" evidence="14">
    <location>
        <begin position="19"/>
        <end position="851"/>
    </location>
</feature>
<reference evidence="16" key="1">
    <citation type="submission" date="2021-01" db="UniProtKB">
        <authorList>
            <consortium name="EnsemblMetazoa"/>
        </authorList>
    </citation>
    <scope>IDENTIFICATION</scope>
</reference>
<dbReference type="GO" id="GO:0007214">
    <property type="term" value="P:gamma-aminobutyric acid signaling pathway"/>
    <property type="evidence" value="ECO:0007669"/>
    <property type="project" value="TreeGrafter"/>
</dbReference>
<dbReference type="Gene3D" id="3.40.50.2300">
    <property type="match status" value="2"/>
</dbReference>
<keyword evidence="9" id="KW-0325">Glycoprotein</keyword>
<evidence type="ECO:0000256" key="10">
    <source>
        <dbReference type="ARBA" id="ARBA00023224"/>
    </source>
</evidence>
<dbReference type="GO" id="GO:0004965">
    <property type="term" value="F:G protein-coupled GABA receptor activity"/>
    <property type="evidence" value="ECO:0007669"/>
    <property type="project" value="InterPro"/>
</dbReference>
<dbReference type="CDD" id="cd06366">
    <property type="entry name" value="PBP1_GABAb_receptor"/>
    <property type="match status" value="1"/>
</dbReference>
<feature type="domain" description="G-protein coupled receptors family 3 profile" evidence="15">
    <location>
        <begin position="461"/>
        <end position="723"/>
    </location>
</feature>
<evidence type="ECO:0000256" key="9">
    <source>
        <dbReference type="ARBA" id="ARBA00023180"/>
    </source>
</evidence>
<keyword evidence="17" id="KW-1185">Reference proteome</keyword>
<dbReference type="SUPFAM" id="SSF53822">
    <property type="entry name" value="Periplasmic binding protein-like I"/>
    <property type="match status" value="1"/>
</dbReference>
<keyword evidence="3 13" id="KW-0812">Transmembrane</keyword>
<dbReference type="EnsemblMetazoa" id="CLYHEMT003029.2">
    <property type="protein sequence ID" value="CLYHEMP003029.2"/>
    <property type="gene ID" value="CLYHEMG003029"/>
</dbReference>
<keyword evidence="5 13" id="KW-1133">Transmembrane helix</keyword>
<comment type="subcellular location">
    <subcellularLocation>
        <location evidence="1">Cell membrane</location>
        <topology evidence="1">Multi-pass membrane protein</topology>
    </subcellularLocation>
</comment>
<organism evidence="16 17">
    <name type="scientific">Clytia hemisphaerica</name>
    <dbReference type="NCBI Taxonomy" id="252671"/>
    <lineage>
        <taxon>Eukaryota</taxon>
        <taxon>Metazoa</taxon>
        <taxon>Cnidaria</taxon>
        <taxon>Hydrozoa</taxon>
        <taxon>Hydroidolina</taxon>
        <taxon>Leptothecata</taxon>
        <taxon>Obeliida</taxon>
        <taxon>Clytiidae</taxon>
        <taxon>Clytia</taxon>
    </lineage>
</organism>
<feature type="transmembrane region" description="Helical" evidence="13">
    <location>
        <begin position="664"/>
        <end position="682"/>
    </location>
</feature>
<dbReference type="RefSeq" id="XP_066923395.1">
    <property type="nucleotide sequence ID" value="XM_067067294.1"/>
</dbReference>
<keyword evidence="8" id="KW-0675">Receptor</keyword>
<evidence type="ECO:0000256" key="12">
    <source>
        <dbReference type="SAM" id="MobiDB-lite"/>
    </source>
</evidence>
<dbReference type="OrthoDB" id="2150267at2759"/>
<dbReference type="Proteomes" id="UP000594262">
    <property type="component" value="Unplaced"/>
</dbReference>